<evidence type="ECO:0008006" key="4">
    <source>
        <dbReference type="Google" id="ProtNLM"/>
    </source>
</evidence>
<keyword evidence="3" id="KW-1185">Reference proteome</keyword>
<name>A0A6B3LS67_9BACT</name>
<dbReference type="RefSeq" id="WP_163912544.1">
    <property type="nucleotide sequence ID" value="NZ_JAAGWD010000001.1"/>
</dbReference>
<accession>A0A6B3LS67</accession>
<dbReference type="PROSITE" id="PS51257">
    <property type="entry name" value="PROKAR_LIPOPROTEIN"/>
    <property type="match status" value="1"/>
</dbReference>
<reference evidence="2 3" key="1">
    <citation type="submission" date="2020-02" db="EMBL/GenBank/DDBJ databases">
        <authorList>
            <person name="Kim M.K."/>
        </authorList>
    </citation>
    <scope>NUCLEOTIDE SEQUENCE [LARGE SCALE GENOMIC DNA]</scope>
    <source>
        <strain evidence="2 3">BT327</strain>
    </source>
</reference>
<comment type="caution">
    <text evidence="2">The sequence shown here is derived from an EMBL/GenBank/DDBJ whole genome shotgun (WGS) entry which is preliminary data.</text>
</comment>
<dbReference type="Proteomes" id="UP000474777">
    <property type="component" value="Unassembled WGS sequence"/>
</dbReference>
<feature type="signal peptide" evidence="1">
    <location>
        <begin position="1"/>
        <end position="20"/>
    </location>
</feature>
<evidence type="ECO:0000313" key="2">
    <source>
        <dbReference type="EMBL" id="NEM96818.1"/>
    </source>
</evidence>
<sequence length="184" mass="20655">MRNFLVICSCILLLACSAAEQDGGQVGSETIEVSGTVLTSNMVLHPFSDPAKQDTFRIKLVGDSIHMAMATFEIVGHDGRVLYSESFSANYLLNYDTPLNPTPTQRDEFILNRIDTFFDEANFKVPAITADMTFDSNYGNEAIWEEIEADETAIGFYYLIGKEDGRWIAYSKPQQKVVLYFNCC</sequence>
<dbReference type="AlphaFoldDB" id="A0A6B3LS67"/>
<gene>
    <name evidence="2" type="ORF">GXP69_03855</name>
</gene>
<keyword evidence="1" id="KW-0732">Signal</keyword>
<protein>
    <recommendedName>
        <fullName evidence="4">DUF4369 domain-containing protein</fullName>
    </recommendedName>
</protein>
<evidence type="ECO:0000256" key="1">
    <source>
        <dbReference type="SAM" id="SignalP"/>
    </source>
</evidence>
<organism evidence="2 3">
    <name type="scientific">Pontibacter burrus</name>
    <dbReference type="NCBI Taxonomy" id="2704466"/>
    <lineage>
        <taxon>Bacteria</taxon>
        <taxon>Pseudomonadati</taxon>
        <taxon>Bacteroidota</taxon>
        <taxon>Cytophagia</taxon>
        <taxon>Cytophagales</taxon>
        <taxon>Hymenobacteraceae</taxon>
        <taxon>Pontibacter</taxon>
    </lineage>
</organism>
<evidence type="ECO:0000313" key="3">
    <source>
        <dbReference type="Proteomes" id="UP000474777"/>
    </source>
</evidence>
<proteinExistence type="predicted"/>
<feature type="chain" id="PRO_5025685341" description="DUF4369 domain-containing protein" evidence="1">
    <location>
        <begin position="21"/>
        <end position="184"/>
    </location>
</feature>
<dbReference type="EMBL" id="JAAGWD010000001">
    <property type="protein sequence ID" value="NEM96818.1"/>
    <property type="molecule type" value="Genomic_DNA"/>
</dbReference>